<dbReference type="EMBL" id="ARYC01000254">
    <property type="protein sequence ID" value="KEJ83122.1"/>
    <property type="molecule type" value="Genomic_DNA"/>
</dbReference>
<dbReference type="Proteomes" id="UP000053232">
    <property type="component" value="Unassembled WGS sequence"/>
</dbReference>
<organism evidence="1 2">
    <name type="scientific">Oxytricha trifallax</name>
    <dbReference type="NCBI Taxonomy" id="1172189"/>
    <lineage>
        <taxon>Eukaryota</taxon>
        <taxon>Sar</taxon>
        <taxon>Alveolata</taxon>
        <taxon>Ciliophora</taxon>
        <taxon>Intramacronucleata</taxon>
        <taxon>Spirotrichea</taxon>
        <taxon>Stichotrichia</taxon>
        <taxon>Sporadotrichida</taxon>
        <taxon>Oxytrichidae</taxon>
        <taxon>Oxytrichinae</taxon>
        <taxon>Oxytricha</taxon>
    </lineage>
</organism>
<accession>A0A073ICJ7</accession>
<keyword evidence="2" id="KW-1185">Reference proteome</keyword>
<comment type="caution">
    <text evidence="1">The sequence shown here is derived from an EMBL/GenBank/DDBJ whole genome shotgun (WGS) entry which is preliminary data.</text>
</comment>
<reference evidence="2" key="1">
    <citation type="journal article" date="2014" name="Cell">
        <title>The Architecture of a Scrambled Genome Reveals Massive Levels of Genomic Rearrangement during Development.</title>
        <authorList>
            <person name="Chen X."/>
            <person name="Bracht J.R."/>
            <person name="Goldman A.D."/>
            <person name="Dolzhenko E."/>
            <person name="Clay D.M."/>
            <person name="Swart E.C."/>
            <person name="Perlman D.H."/>
            <person name="Doak T.G."/>
            <person name="Stuart A."/>
            <person name="Amemiya C.T."/>
            <person name="Sebra R.P."/>
            <person name="Landweber L.F."/>
        </authorList>
    </citation>
    <scope>NUCLEOTIDE SEQUENCE [LARGE SCALE GENOMIC DNA]</scope>
    <source>
        <strain evidence="2">JRB310</strain>
    </source>
</reference>
<evidence type="ECO:0000313" key="2">
    <source>
        <dbReference type="Proteomes" id="UP000053232"/>
    </source>
</evidence>
<proteinExistence type="predicted"/>
<gene>
    <name evidence="1" type="ORF">OXYTRIMIC_743</name>
</gene>
<evidence type="ECO:0000313" key="1">
    <source>
        <dbReference type="EMBL" id="KEJ83122.1"/>
    </source>
</evidence>
<protein>
    <submittedName>
        <fullName evidence="1">Uncharacterized protein</fullName>
    </submittedName>
</protein>
<name>A0A073ICJ7_9SPIT</name>
<sequence>MKQCDKCNKKSDLYLYFQNFGKNINDSRYQHISNSKRRVIEKVEMLCQECLQKNSQKLPLYLKKQFQINLDNKFIDELRQKELKIRDLTEQIDCPSLKKAFEKFKVYDLNFNQKLEIFIKEEFNQQVKKLKQIFNKTVNEIKLRNQSLINIKTSYENINQNFINDGIIDIGKFQEAFDDNYNKTQAKETIKNYHAINSYLITIRFNINNQDAQVNPND</sequence>
<dbReference type="AlphaFoldDB" id="A0A073ICJ7"/>